<evidence type="ECO:0000259" key="1">
    <source>
        <dbReference type="Pfam" id="PF13186"/>
    </source>
</evidence>
<proteinExistence type="predicted"/>
<dbReference type="Pfam" id="PF13186">
    <property type="entry name" value="SPASM"/>
    <property type="match status" value="1"/>
</dbReference>
<dbReference type="Gene3D" id="3.20.20.70">
    <property type="entry name" value="Aldolase class I"/>
    <property type="match status" value="1"/>
</dbReference>
<comment type="caution">
    <text evidence="2">The sequence shown here is derived from an EMBL/GenBank/DDBJ whole genome shotgun (WGS) entry which is preliminary data.</text>
</comment>
<dbReference type="InterPro" id="IPR058240">
    <property type="entry name" value="rSAM_sf"/>
</dbReference>
<reference evidence="2" key="2">
    <citation type="journal article" date="2022" name="Sci. Total Environ.">
        <title>Prevalence, transmission, and molecular epidemiology of tet(X)-positive bacteria among humans, animals, and environmental niches in China: An epidemiological, and genomic-based study.</title>
        <authorList>
            <person name="Dong N."/>
            <person name="Zeng Y."/>
            <person name="Cai C."/>
            <person name="Sun C."/>
            <person name="Lu J."/>
            <person name="Liu C."/>
            <person name="Zhou H."/>
            <person name="Sun Q."/>
            <person name="Shu L."/>
            <person name="Wang H."/>
            <person name="Wang Y."/>
            <person name="Wang S."/>
            <person name="Wu C."/>
            <person name="Chan E.W."/>
            <person name="Chen G."/>
            <person name="Shen Z."/>
            <person name="Chen S."/>
            <person name="Zhang R."/>
        </authorList>
    </citation>
    <scope>NUCLEOTIDE SEQUENCE</scope>
    <source>
        <strain evidence="2">R1692</strain>
    </source>
</reference>
<evidence type="ECO:0000313" key="2">
    <source>
        <dbReference type="EMBL" id="MDM1050111.1"/>
    </source>
</evidence>
<accession>A0ABT7NS79</accession>
<dbReference type="EMBL" id="JACAGK010000072">
    <property type="protein sequence ID" value="MDM1050111.1"/>
    <property type="molecule type" value="Genomic_DNA"/>
</dbReference>
<gene>
    <name evidence="2" type="primary">gwsS</name>
    <name evidence="2" type="ORF">HX018_17880</name>
</gene>
<sequence>MRYLNIFANCKLVKGASMSLLCDLQLRKYYQVPNDMAEVLVFLADHSVEETIETFGVENKGTIQSYINFVLKMDMGFLDDNIIKELVPLSLEWDAFSEITNVILEFKQGTSYDVAFIQDLLSLNLSAVELRSYEPIPFSETIELLSLFKYSKVLSIKLITAWSKEYSEKRIKDLMETDYRLNTVVLHGAPKTKQIKLFRDSASIVFSEGSLYPNLQCGVIQPSYFSTSIELFSESQLHNTCLNRKLSIDKDGFIKNCPSMKENYGHFLDTSLADILADPGFRKDWFMNKDSIEVCKDCEFRHVCTDCRAFTERTHIDQDGRDRSKPLKCGYNPYHNSWEDWSQNPLKQDAISFYQMEDLIDKA</sequence>
<dbReference type="InterPro" id="IPR023885">
    <property type="entry name" value="4Fe4S-binding_SPASM_dom"/>
</dbReference>
<name>A0ABT7NS79_9SPHI</name>
<evidence type="ECO:0000313" key="3">
    <source>
        <dbReference type="Proteomes" id="UP001170954"/>
    </source>
</evidence>
<dbReference type="Proteomes" id="UP001170954">
    <property type="component" value="Unassembled WGS sequence"/>
</dbReference>
<dbReference type="RefSeq" id="WP_286652273.1">
    <property type="nucleotide sequence ID" value="NZ_JACAGK010000072.1"/>
</dbReference>
<protein>
    <submittedName>
        <fullName evidence="2">Grasp-with-spasm system SPASM domain peptide maturase</fullName>
    </submittedName>
</protein>
<dbReference type="SUPFAM" id="SSF102114">
    <property type="entry name" value="Radical SAM enzymes"/>
    <property type="match status" value="1"/>
</dbReference>
<organism evidence="2 3">
    <name type="scientific">Sphingobacterium hotanense</name>
    <dbReference type="NCBI Taxonomy" id="649196"/>
    <lineage>
        <taxon>Bacteria</taxon>
        <taxon>Pseudomonadati</taxon>
        <taxon>Bacteroidota</taxon>
        <taxon>Sphingobacteriia</taxon>
        <taxon>Sphingobacteriales</taxon>
        <taxon>Sphingobacteriaceae</taxon>
        <taxon>Sphingobacterium</taxon>
    </lineage>
</organism>
<reference evidence="2" key="1">
    <citation type="submission" date="2020-06" db="EMBL/GenBank/DDBJ databases">
        <authorList>
            <person name="Dong N."/>
        </authorList>
    </citation>
    <scope>NUCLEOTIDE SEQUENCE</scope>
    <source>
        <strain evidence="2">R1692</strain>
    </source>
</reference>
<dbReference type="NCBIfam" id="TIGR04193">
    <property type="entry name" value="SPASM_w_grasp"/>
    <property type="match status" value="1"/>
</dbReference>
<dbReference type="InterPro" id="IPR013785">
    <property type="entry name" value="Aldolase_TIM"/>
</dbReference>
<keyword evidence="3" id="KW-1185">Reference proteome</keyword>
<dbReference type="InterPro" id="IPR026497">
    <property type="entry name" value="GRASP-with-SPASM"/>
</dbReference>
<feature type="domain" description="4Fe4S-binding SPASM" evidence="1">
    <location>
        <begin position="242"/>
        <end position="299"/>
    </location>
</feature>